<dbReference type="Proteomes" id="UP000215043">
    <property type="component" value="Chromosome"/>
</dbReference>
<evidence type="ECO:0008006" key="4">
    <source>
        <dbReference type="Google" id="ProtNLM"/>
    </source>
</evidence>
<dbReference type="Gene3D" id="1.10.287.1060">
    <property type="entry name" value="ESAT-6-like"/>
    <property type="match status" value="1"/>
</dbReference>
<organism evidence="2 3">
    <name type="scientific">Actinopolyspora erythraea</name>
    <dbReference type="NCBI Taxonomy" id="414996"/>
    <lineage>
        <taxon>Bacteria</taxon>
        <taxon>Bacillati</taxon>
        <taxon>Actinomycetota</taxon>
        <taxon>Actinomycetes</taxon>
        <taxon>Actinopolysporales</taxon>
        <taxon>Actinopolysporaceae</taxon>
        <taxon>Actinopolyspora</taxon>
    </lineage>
</organism>
<accession>A0A223RX87</accession>
<evidence type="ECO:0000313" key="2">
    <source>
        <dbReference type="EMBL" id="ASU80485.1"/>
    </source>
</evidence>
<dbReference type="SUPFAM" id="SSF140453">
    <property type="entry name" value="EsxAB dimer-like"/>
    <property type="match status" value="1"/>
</dbReference>
<dbReference type="RefSeq" id="WP_052427753.1">
    <property type="nucleotide sequence ID" value="NZ_CP022752.1"/>
</dbReference>
<dbReference type="KEGG" id="aey:CDG81_21890"/>
<dbReference type="AlphaFoldDB" id="A0A223RX87"/>
<evidence type="ECO:0000256" key="1">
    <source>
        <dbReference type="SAM" id="Coils"/>
    </source>
</evidence>
<proteinExistence type="predicted"/>
<dbReference type="InterPro" id="IPR036689">
    <property type="entry name" value="ESAT-6-like_sf"/>
</dbReference>
<evidence type="ECO:0000313" key="3">
    <source>
        <dbReference type="Proteomes" id="UP000215043"/>
    </source>
</evidence>
<keyword evidence="1" id="KW-0175">Coiled coil</keyword>
<protein>
    <recommendedName>
        <fullName evidence="4">ESX-1 secretion-associated protein</fullName>
    </recommendedName>
</protein>
<dbReference type="InterPro" id="IPR022536">
    <property type="entry name" value="EspC"/>
</dbReference>
<gene>
    <name evidence="2" type="ORF">CDG81_21890</name>
</gene>
<dbReference type="Pfam" id="PF10824">
    <property type="entry name" value="T7SS_ESX_EspC"/>
    <property type="match status" value="1"/>
</dbReference>
<name>A0A223RX87_9ACTN</name>
<reference evidence="2 3" key="1">
    <citation type="submission" date="2017-08" db="EMBL/GenBank/DDBJ databases">
        <title>The complete genome sequence of moderately halophilic actinomycete Actinopolyspora erythraea YIM 90600, the producer of novel erythromycin, novel actinopolysporins A-C and tubercidin.</title>
        <authorList>
            <person name="Yin M."/>
            <person name="Tang S."/>
        </authorList>
    </citation>
    <scope>NUCLEOTIDE SEQUENCE [LARGE SCALE GENOMIC DNA]</scope>
    <source>
        <strain evidence="2 3">YIM 90600</strain>
    </source>
</reference>
<sequence length="121" mass="12852">MAHTGKEFGTDLYGLKQVANSDLPTVSAAYDSAVDKCASARDGVSGISGVPEQFVAEGGAVADKYQRAHDSVIGLLRKTRENLDETAEALNQAADQYAEDDRAAAARLQQLLDDRGTPKPE</sequence>
<dbReference type="EMBL" id="CP022752">
    <property type="protein sequence ID" value="ASU80485.1"/>
    <property type="molecule type" value="Genomic_DNA"/>
</dbReference>
<feature type="coiled-coil region" evidence="1">
    <location>
        <begin position="73"/>
        <end position="100"/>
    </location>
</feature>
<dbReference type="OrthoDB" id="5188793at2"/>
<dbReference type="GO" id="GO:0009306">
    <property type="term" value="P:protein secretion"/>
    <property type="evidence" value="ECO:0007669"/>
    <property type="project" value="InterPro"/>
</dbReference>